<evidence type="ECO:0000313" key="2">
    <source>
        <dbReference type="Proteomes" id="UP000516656"/>
    </source>
</evidence>
<accession>A0A7L8A5D1</accession>
<dbReference type="AlphaFoldDB" id="A0A7L8A5D1"/>
<sequence length="143" mass="16317">MGSLPTDLTTIMELFLVVKRIAISKLNTNQEDDISNLKIISYDSEGNPFSYYSDDKWIIMKESVHLNFKNLTGDFKSKCKKFIYSEFNSNRLINKRGIGNKYIQAFVLFEKCIAECGGNSISYLNSDKGFRNFILVAKKGNLS</sequence>
<name>A0A7L8A5D1_PHODP</name>
<dbReference type="Proteomes" id="UP000516656">
    <property type="component" value="Chromosome 1"/>
</dbReference>
<dbReference type="EMBL" id="CP061854">
    <property type="protein sequence ID" value="QOD57268.1"/>
    <property type="molecule type" value="Genomic_DNA"/>
</dbReference>
<proteinExistence type="predicted"/>
<protein>
    <submittedName>
        <fullName evidence="1">Uncharacterized protein</fullName>
    </submittedName>
</protein>
<organism evidence="1 2">
    <name type="scientific">Photobacterium damsela subsp. piscicida</name>
    <name type="common">Pasteurella piscicida</name>
    <dbReference type="NCBI Taxonomy" id="38294"/>
    <lineage>
        <taxon>Bacteria</taxon>
        <taxon>Pseudomonadati</taxon>
        <taxon>Pseudomonadota</taxon>
        <taxon>Gammaproteobacteria</taxon>
        <taxon>Vibrionales</taxon>
        <taxon>Vibrionaceae</taxon>
        <taxon>Photobacterium</taxon>
    </lineage>
</organism>
<reference evidence="1 2" key="1">
    <citation type="submission" date="2020-09" db="EMBL/GenBank/DDBJ databases">
        <title>Complete, closed and curated genome sequences of Photobacterium damselae subsp. piscicida isolates from Australia indicate localised evolution and additional plasmid-borne pathogenicity mechanisms.</title>
        <authorList>
            <person name="Baseggio L."/>
            <person name="Silayeva O."/>
            <person name="Buller N."/>
            <person name="Landos M."/>
            <person name="Engelstaedter J."/>
            <person name="Barnes A.C."/>
        </authorList>
    </citation>
    <scope>NUCLEOTIDE SEQUENCE [LARGE SCALE GENOMIC DNA]</scope>
    <source>
        <strain evidence="1 2">AS-16-0540-1</strain>
    </source>
</reference>
<gene>
    <name evidence="1" type="ORF">IC627_04605</name>
</gene>
<evidence type="ECO:0000313" key="1">
    <source>
        <dbReference type="EMBL" id="QOD57268.1"/>
    </source>
</evidence>